<dbReference type="AlphaFoldDB" id="A0A2K9NSA1"/>
<accession>A0A2K9NSA1</accession>
<organism evidence="1 2">
    <name type="scientific">Bacteriovorax stolpii</name>
    <name type="common">Bdellovibrio stolpii</name>
    <dbReference type="NCBI Taxonomy" id="960"/>
    <lineage>
        <taxon>Bacteria</taxon>
        <taxon>Pseudomonadati</taxon>
        <taxon>Bdellovibrionota</taxon>
        <taxon>Bacteriovoracia</taxon>
        <taxon>Bacteriovoracales</taxon>
        <taxon>Bacteriovoracaceae</taxon>
        <taxon>Bacteriovorax</taxon>
    </lineage>
</organism>
<name>A0A2K9NSA1_BACTC</name>
<keyword evidence="2" id="KW-1185">Reference proteome</keyword>
<sequence length="435" mass="49815">MSQVFFIFLLLLATLIRLPLSILIVVLRPLVPFFKKRLNFERQNFLEEECRSFKKDNLKADYCFEISSEGELEQVRPLIEAVLKSEKKVEIIYSSPSVEVKCHNLYKSHPELIRLFRLPLLSASPVNILYFQSVWEWVSAPVVVFCRYDFFPELLTLKLFKKKFILVSGAFKKTSWFKLQSFMCFDVVIAATDKEKENFTKLFSGTPKKVFSCDFRVPRITARMQKAAEVLAQKDVLTTYIDVLKALPADQKIILGSAWPSDMPILKDEKLIAAIREKKLHLLIAPHKLDDEFVLRLKQSCIELFGEENVGVVNNQTTYTHHPVVILQMGGVLCELYSLFSLSYVGGGYERSIHSVLEPFVSNNAVVVGPKVGRSTEYDLASSLLPDEIHVLNRADSFYTIKESMNLETLNRSKREELRVESAREMKAVIAELLG</sequence>
<dbReference type="InterPro" id="IPR038107">
    <property type="entry name" value="Glycos_transf_N_sf"/>
</dbReference>
<gene>
    <name evidence="1" type="ORF">C0V70_09670</name>
</gene>
<dbReference type="Proteomes" id="UP000235584">
    <property type="component" value="Chromosome"/>
</dbReference>
<protein>
    <submittedName>
        <fullName evidence="1">Uncharacterized protein</fullName>
    </submittedName>
</protein>
<evidence type="ECO:0000313" key="2">
    <source>
        <dbReference type="Proteomes" id="UP000235584"/>
    </source>
</evidence>
<dbReference type="Gene3D" id="3.40.50.11720">
    <property type="entry name" value="3-Deoxy-D-manno-octulosonic-acid transferase, N-terminal domain"/>
    <property type="match status" value="1"/>
</dbReference>
<dbReference type="Gene3D" id="3.40.50.2000">
    <property type="entry name" value="Glycogen Phosphorylase B"/>
    <property type="match status" value="1"/>
</dbReference>
<reference evidence="1 2" key="1">
    <citation type="submission" date="2018-01" db="EMBL/GenBank/DDBJ databases">
        <title>Complete genome sequence of Bacteriovorax stolpii DSM12778.</title>
        <authorList>
            <person name="Tang B."/>
            <person name="Chang J."/>
        </authorList>
    </citation>
    <scope>NUCLEOTIDE SEQUENCE [LARGE SCALE GENOMIC DNA]</scope>
    <source>
        <strain evidence="1 2">DSM 12778</strain>
    </source>
</reference>
<dbReference type="KEGG" id="bsto:C0V70_09670"/>
<evidence type="ECO:0000313" key="1">
    <source>
        <dbReference type="EMBL" id="AUN98367.1"/>
    </source>
</evidence>
<proteinExistence type="predicted"/>
<dbReference type="EMBL" id="CP025704">
    <property type="protein sequence ID" value="AUN98367.1"/>
    <property type="molecule type" value="Genomic_DNA"/>
</dbReference>